<dbReference type="Pfam" id="PF09794">
    <property type="entry name" value="Avl9"/>
    <property type="match status" value="1"/>
</dbReference>
<keyword evidence="5" id="KW-1185">Reference proteome</keyword>
<dbReference type="InterPro" id="IPR043153">
    <property type="entry name" value="DENN_C"/>
</dbReference>
<protein>
    <recommendedName>
        <fullName evidence="3">UDENN domain-containing protein</fullName>
    </recommendedName>
</protein>
<dbReference type="EMBL" id="HE978320">
    <property type="protein sequence ID" value="CCK71291.1"/>
    <property type="molecule type" value="Genomic_DNA"/>
</dbReference>
<accession>J7S939</accession>
<gene>
    <name evidence="4" type="primary">KNAG0G02330</name>
    <name evidence="4" type="ordered locus">KNAG_0G02330</name>
</gene>
<evidence type="ECO:0000259" key="3">
    <source>
        <dbReference type="PROSITE" id="PS50211"/>
    </source>
</evidence>
<dbReference type="GO" id="GO:0006892">
    <property type="term" value="P:post-Golgi vesicle-mediated transport"/>
    <property type="evidence" value="ECO:0007669"/>
    <property type="project" value="EnsemblFungi"/>
</dbReference>
<dbReference type="InterPro" id="IPR051731">
    <property type="entry name" value="DENND11/AVL9_GEFs"/>
</dbReference>
<feature type="compositionally biased region" description="Low complexity" evidence="2">
    <location>
        <begin position="510"/>
        <end position="525"/>
    </location>
</feature>
<dbReference type="Proteomes" id="UP000006310">
    <property type="component" value="Chromosome 7"/>
</dbReference>
<dbReference type="Gene3D" id="3.40.50.11500">
    <property type="match status" value="1"/>
</dbReference>
<dbReference type="AlphaFoldDB" id="J7S939"/>
<dbReference type="PANTHER" id="PTHR31017">
    <property type="entry name" value="LATE SECRETORY PATHWAY PROTEIN AVL9-RELATED"/>
    <property type="match status" value="1"/>
</dbReference>
<evidence type="ECO:0000256" key="2">
    <source>
        <dbReference type="SAM" id="MobiDB-lite"/>
    </source>
</evidence>
<dbReference type="KEGG" id="kng:KNAG_0G02330"/>
<reference evidence="5" key="2">
    <citation type="submission" date="2012-08" db="EMBL/GenBank/DDBJ databases">
        <title>Genome sequence of Kazachstania naganishii.</title>
        <authorList>
            <person name="Gordon J.L."/>
            <person name="Armisen D."/>
            <person name="Proux-Wera E."/>
            <person name="OhEigeartaigh S.S."/>
            <person name="Byrne K.P."/>
            <person name="Wolfe K.H."/>
        </authorList>
    </citation>
    <scope>NUCLEOTIDE SEQUENCE [LARGE SCALE GENOMIC DNA]</scope>
    <source>
        <strain evidence="5">ATCC MYA-139 / BCRC 22969 / CBS 8797 / CCRC 22969 / KCTC 17520 / NBRC 10181 / NCYC 3082</strain>
    </source>
</reference>
<dbReference type="HOGENOM" id="CLU_009066_3_0_1"/>
<dbReference type="PROSITE" id="PS50211">
    <property type="entry name" value="DENN"/>
    <property type="match status" value="1"/>
</dbReference>
<comment type="similarity">
    <text evidence="1">Belongs to the AVL9 family.</text>
</comment>
<feature type="compositionally biased region" description="Basic and acidic residues" evidence="2">
    <location>
        <begin position="645"/>
        <end position="659"/>
    </location>
</feature>
<dbReference type="RefSeq" id="XP_022465537.1">
    <property type="nucleotide sequence ID" value="XM_022609108.1"/>
</dbReference>
<dbReference type="GO" id="GO:0005737">
    <property type="term" value="C:cytoplasm"/>
    <property type="evidence" value="ECO:0007669"/>
    <property type="project" value="TreeGrafter"/>
</dbReference>
<reference evidence="4 5" key="1">
    <citation type="journal article" date="2011" name="Proc. Natl. Acad. Sci. U.S.A.">
        <title>Evolutionary erosion of yeast sex chromosomes by mating-type switching accidents.</title>
        <authorList>
            <person name="Gordon J.L."/>
            <person name="Armisen D."/>
            <person name="Proux-Wera E."/>
            <person name="Oheigeartaigh S.S."/>
            <person name="Byrne K.P."/>
            <person name="Wolfe K.H."/>
        </authorList>
    </citation>
    <scope>NUCLEOTIDE SEQUENCE [LARGE SCALE GENOMIC DNA]</scope>
    <source>
        <strain evidence="5">ATCC MYA-139 / BCRC 22969 / CBS 8797 / CCRC 22969 / KCTC 17520 / NBRC 10181 / NCYC 3082</strain>
    </source>
</reference>
<evidence type="ECO:0000313" key="5">
    <source>
        <dbReference type="Proteomes" id="UP000006310"/>
    </source>
</evidence>
<feature type="region of interest" description="Disordered" evidence="2">
    <location>
        <begin position="621"/>
        <end position="659"/>
    </location>
</feature>
<name>J7S939_HUIN7</name>
<dbReference type="eggNOG" id="KOG3823">
    <property type="taxonomic scope" value="Eukaryota"/>
</dbReference>
<dbReference type="InterPro" id="IPR018307">
    <property type="entry name" value="ABL9/DENND6_dom"/>
</dbReference>
<feature type="domain" description="UDENN" evidence="3">
    <location>
        <begin position="8"/>
        <end position="462"/>
    </location>
</feature>
<proteinExistence type="inferred from homology"/>
<evidence type="ECO:0000313" key="4">
    <source>
        <dbReference type="EMBL" id="CCK71291.1"/>
    </source>
</evidence>
<feature type="region of interest" description="Disordered" evidence="2">
    <location>
        <begin position="490"/>
        <end position="535"/>
    </location>
</feature>
<dbReference type="OMA" id="IRTQFRV"/>
<dbReference type="GeneID" id="34527015"/>
<dbReference type="PANTHER" id="PTHR31017:SF1">
    <property type="entry name" value="LATE SECRETORY PATHWAY PROTEIN AVL9 HOMOLOG"/>
    <property type="match status" value="1"/>
</dbReference>
<dbReference type="InterPro" id="IPR037516">
    <property type="entry name" value="Tripartite_DENN"/>
</dbReference>
<sequence length="668" mass="75912">MAEKQTIVGVCLVDFHHKRGPEVEYWYGLPDGTDETDLWKDLPFQALPDGSHSFEETFTFFTLLFNEKTKSSLPNDAASLPEDQLNDYTTFFAISCSRQIKSEDLIRKDKDVTRCTVQKAIVVVSRLPIFSQIKDKLNIVTNAFFLQHDFTDKTLINNLHQSLVSLYDSSSDLLADNNNFYVGLCLKRIIKDLKKEALVLLKAMLLEQKIIFYGNNVENLSNLQFGLVSLIPELLWNLQDCGSPQLTSNSAHSQIATSFQSADRKSVHRFLGFPLRIFEEGGFFSPYTPLQQLDVLRSDKSKFFVLGTSNSLLCEQKESLCDIFVNLDANRVEILNKSITQVLQLSTQDSKWIEGMAALVDETFDDNNEKSTKSFQYEGGEDWIRSQFEEYLTGLFCSVKLHDYITLNENNSDALQTISEDLLKTDPVHFFNMGWVKKWKETKNFRIFNTTTDDRIFDLFQAKHICNDVDPIAAFQQKFIATFRNMKKQRGPANLEEPSPKPYKTKSNDSRSSSALSKKSSNNDDPVSVKSGEEQQPVNVWNTWKDYFNKKKAKSSSNVSAITTDTEISDKNVTKKVDETDLSATTEDLKSIPSTKNAIQTALLGLGIHVSQEELKEFRDKRDTPVSIASSDDKRIVEANTNSNEDERTSNSNVNDRDSVLDVVNTYK</sequence>
<evidence type="ECO:0000256" key="1">
    <source>
        <dbReference type="ARBA" id="ARBA00038178"/>
    </source>
</evidence>
<organism evidence="4 5">
    <name type="scientific">Huiozyma naganishii (strain ATCC MYA-139 / BCRC 22969 / CBS 8797 / KCTC 17520 / NBRC 10181 / NCYC 3082 / Yp74L-3)</name>
    <name type="common">Yeast</name>
    <name type="synonym">Kazachstania naganishii</name>
    <dbReference type="NCBI Taxonomy" id="1071383"/>
    <lineage>
        <taxon>Eukaryota</taxon>
        <taxon>Fungi</taxon>
        <taxon>Dikarya</taxon>
        <taxon>Ascomycota</taxon>
        <taxon>Saccharomycotina</taxon>
        <taxon>Saccharomycetes</taxon>
        <taxon>Saccharomycetales</taxon>
        <taxon>Saccharomycetaceae</taxon>
        <taxon>Huiozyma</taxon>
    </lineage>
</organism>
<dbReference type="OrthoDB" id="26278at2759"/>